<protein>
    <submittedName>
        <fullName evidence="9">Unannotated protein</fullName>
    </submittedName>
</protein>
<comment type="subcellular location">
    <subcellularLocation>
        <location evidence="1">Cell membrane</location>
        <topology evidence="1">Multi-pass membrane protein</topology>
    </subcellularLocation>
</comment>
<dbReference type="AlphaFoldDB" id="A0A6J6L242"/>
<name>A0A6J6L242_9ZZZZ</name>
<dbReference type="GO" id="GO:0005886">
    <property type="term" value="C:plasma membrane"/>
    <property type="evidence" value="ECO:0007669"/>
    <property type="project" value="UniProtKB-SubCell"/>
</dbReference>
<dbReference type="EMBL" id="CAEZWM010000055">
    <property type="protein sequence ID" value="CAB4654449.1"/>
    <property type="molecule type" value="Genomic_DNA"/>
</dbReference>
<evidence type="ECO:0000256" key="1">
    <source>
        <dbReference type="ARBA" id="ARBA00004651"/>
    </source>
</evidence>
<sequence length="317" mass="33544">MRDPLPDHGEELIHLMHDSEARSDVPADSVTQQFAAVSAGTVKAKRKGLPLGAWIAIGWMAILILAAILAPVLPIPDPINDANPLKAAQGPTLDHIFGLDGNGRDVFSRIIWGARNSLFIAFAAVITGFLIGGALGLISGYFKGRIGGVLGAITDILLAFPQLVLALAVVSFLGRTVFNVTMALAIVSIPILARITRASALSWSERDFVTAARAQGAGHIRTMLREILPNVLPAMLSIALLGIAVAIVAEASLSLVGAGVKPDVTTWGNVIFSGQAYIRDAPSMVLFPSMVIFFTVYALNYLGDVLRATFDVRESAL</sequence>
<keyword evidence="5 7" id="KW-1133">Transmembrane helix</keyword>
<evidence type="ECO:0000256" key="3">
    <source>
        <dbReference type="ARBA" id="ARBA00022475"/>
    </source>
</evidence>
<keyword evidence="2" id="KW-0813">Transport</keyword>
<keyword evidence="3" id="KW-1003">Cell membrane</keyword>
<feature type="transmembrane region" description="Helical" evidence="7">
    <location>
        <begin position="149"/>
        <end position="170"/>
    </location>
</feature>
<dbReference type="PANTHER" id="PTHR43386:SF1">
    <property type="entry name" value="D,D-DIPEPTIDE TRANSPORT SYSTEM PERMEASE PROTEIN DDPC-RELATED"/>
    <property type="match status" value="1"/>
</dbReference>
<feature type="transmembrane region" description="Helical" evidence="7">
    <location>
        <begin position="51"/>
        <end position="73"/>
    </location>
</feature>
<dbReference type="SUPFAM" id="SSF161098">
    <property type="entry name" value="MetI-like"/>
    <property type="match status" value="1"/>
</dbReference>
<feature type="transmembrane region" description="Helical" evidence="7">
    <location>
        <begin position="285"/>
        <end position="303"/>
    </location>
</feature>
<organism evidence="9">
    <name type="scientific">freshwater metagenome</name>
    <dbReference type="NCBI Taxonomy" id="449393"/>
    <lineage>
        <taxon>unclassified sequences</taxon>
        <taxon>metagenomes</taxon>
        <taxon>ecological metagenomes</taxon>
    </lineage>
</organism>
<evidence type="ECO:0000256" key="4">
    <source>
        <dbReference type="ARBA" id="ARBA00022692"/>
    </source>
</evidence>
<dbReference type="PANTHER" id="PTHR43386">
    <property type="entry name" value="OLIGOPEPTIDE TRANSPORT SYSTEM PERMEASE PROTEIN APPC"/>
    <property type="match status" value="1"/>
</dbReference>
<evidence type="ECO:0000256" key="6">
    <source>
        <dbReference type="ARBA" id="ARBA00023136"/>
    </source>
</evidence>
<keyword evidence="4 7" id="KW-0812">Transmembrane</keyword>
<accession>A0A6J6L242</accession>
<dbReference type="Pfam" id="PF00528">
    <property type="entry name" value="BPD_transp_1"/>
    <property type="match status" value="1"/>
</dbReference>
<feature type="transmembrane region" description="Helical" evidence="7">
    <location>
        <begin position="176"/>
        <end position="196"/>
    </location>
</feature>
<evidence type="ECO:0000256" key="5">
    <source>
        <dbReference type="ARBA" id="ARBA00022989"/>
    </source>
</evidence>
<dbReference type="InterPro" id="IPR000515">
    <property type="entry name" value="MetI-like"/>
</dbReference>
<evidence type="ECO:0000259" key="8">
    <source>
        <dbReference type="PROSITE" id="PS50928"/>
    </source>
</evidence>
<evidence type="ECO:0000256" key="2">
    <source>
        <dbReference type="ARBA" id="ARBA00022448"/>
    </source>
</evidence>
<dbReference type="InterPro" id="IPR050366">
    <property type="entry name" value="BP-dependent_transpt_permease"/>
</dbReference>
<feature type="domain" description="ABC transmembrane type-1" evidence="8">
    <location>
        <begin position="114"/>
        <end position="303"/>
    </location>
</feature>
<reference evidence="9" key="1">
    <citation type="submission" date="2020-05" db="EMBL/GenBank/DDBJ databases">
        <authorList>
            <person name="Chiriac C."/>
            <person name="Salcher M."/>
            <person name="Ghai R."/>
            <person name="Kavagutti S V."/>
        </authorList>
    </citation>
    <scope>NUCLEOTIDE SEQUENCE</scope>
</reference>
<proteinExistence type="predicted"/>
<dbReference type="CDD" id="cd06261">
    <property type="entry name" value="TM_PBP2"/>
    <property type="match status" value="1"/>
</dbReference>
<gene>
    <name evidence="9" type="ORF">UFOPK2242_00593</name>
</gene>
<dbReference type="InterPro" id="IPR035906">
    <property type="entry name" value="MetI-like_sf"/>
</dbReference>
<dbReference type="GO" id="GO:0055085">
    <property type="term" value="P:transmembrane transport"/>
    <property type="evidence" value="ECO:0007669"/>
    <property type="project" value="InterPro"/>
</dbReference>
<feature type="transmembrane region" description="Helical" evidence="7">
    <location>
        <begin position="231"/>
        <end position="249"/>
    </location>
</feature>
<evidence type="ECO:0000256" key="7">
    <source>
        <dbReference type="SAM" id="Phobius"/>
    </source>
</evidence>
<dbReference type="PROSITE" id="PS50928">
    <property type="entry name" value="ABC_TM1"/>
    <property type="match status" value="1"/>
</dbReference>
<evidence type="ECO:0000313" key="9">
    <source>
        <dbReference type="EMBL" id="CAB4654449.1"/>
    </source>
</evidence>
<feature type="transmembrane region" description="Helical" evidence="7">
    <location>
        <begin position="118"/>
        <end position="142"/>
    </location>
</feature>
<keyword evidence="6 7" id="KW-0472">Membrane</keyword>
<dbReference type="Gene3D" id="1.10.3720.10">
    <property type="entry name" value="MetI-like"/>
    <property type="match status" value="1"/>
</dbReference>